<dbReference type="EMBL" id="KE345004">
    <property type="protein sequence ID" value="EXB89244.1"/>
    <property type="molecule type" value="Genomic_DNA"/>
</dbReference>
<dbReference type="STRING" id="981085.W9S565"/>
<evidence type="ECO:0000313" key="1">
    <source>
        <dbReference type="EMBL" id="EXB89244.1"/>
    </source>
</evidence>
<organism evidence="1 2">
    <name type="scientific">Morus notabilis</name>
    <dbReference type="NCBI Taxonomy" id="981085"/>
    <lineage>
        <taxon>Eukaryota</taxon>
        <taxon>Viridiplantae</taxon>
        <taxon>Streptophyta</taxon>
        <taxon>Embryophyta</taxon>
        <taxon>Tracheophyta</taxon>
        <taxon>Spermatophyta</taxon>
        <taxon>Magnoliopsida</taxon>
        <taxon>eudicotyledons</taxon>
        <taxon>Gunneridae</taxon>
        <taxon>Pentapetalae</taxon>
        <taxon>rosids</taxon>
        <taxon>fabids</taxon>
        <taxon>Rosales</taxon>
        <taxon>Moraceae</taxon>
        <taxon>Moreae</taxon>
        <taxon>Morus</taxon>
    </lineage>
</organism>
<dbReference type="Gene3D" id="1.10.274.30">
    <property type="entry name" value="MRG domain"/>
    <property type="match status" value="1"/>
</dbReference>
<evidence type="ECO:0000313" key="2">
    <source>
        <dbReference type="Proteomes" id="UP000030645"/>
    </source>
</evidence>
<dbReference type="InterPro" id="IPR038217">
    <property type="entry name" value="MRG_C_sf"/>
</dbReference>
<dbReference type="AlphaFoldDB" id="W9S565"/>
<protein>
    <submittedName>
        <fullName evidence="1">Uncharacterized protein</fullName>
    </submittedName>
</protein>
<reference evidence="2" key="1">
    <citation type="submission" date="2013-01" db="EMBL/GenBank/DDBJ databases">
        <title>Draft Genome Sequence of a Mulberry Tree, Morus notabilis C.K. Schneid.</title>
        <authorList>
            <person name="He N."/>
            <person name="Zhao S."/>
        </authorList>
    </citation>
    <scope>NUCLEOTIDE SEQUENCE</scope>
</reference>
<name>W9S565_9ROSA</name>
<keyword evidence="2" id="KW-1185">Reference proteome</keyword>
<dbReference type="Proteomes" id="UP000030645">
    <property type="component" value="Unassembled WGS sequence"/>
</dbReference>
<gene>
    <name evidence="1" type="ORF">L484_006798</name>
</gene>
<sequence>MESSSSHASKTSFTLFQSIKFPEILYNDRSDTRLTEEELTDLQQRLVDFLKFLRKNQSAFFLSTYPENEDIETSTNKQDD</sequence>
<accession>W9S565</accession>
<proteinExistence type="predicted"/>